<name>A0A0P1NVG7_9BACT</name>
<organism evidence="2 3">
    <name type="scientific">Candidatus Chryseopegocella kryptomonas</name>
    <dbReference type="NCBI Taxonomy" id="1633643"/>
    <lineage>
        <taxon>Bacteria</taxon>
        <taxon>Pseudomonadati</taxon>
        <taxon>Candidatus Kryptoniota</taxon>
        <taxon>Candidatus Chryseopegocella</taxon>
    </lineage>
</organism>
<dbReference type="InterPro" id="IPR000073">
    <property type="entry name" value="AB_hydrolase_1"/>
</dbReference>
<accession>A0A0P1NVG7</accession>
<dbReference type="Proteomes" id="UP000199197">
    <property type="component" value="Unassembled WGS sequence"/>
</dbReference>
<dbReference type="GO" id="GO:0003824">
    <property type="term" value="F:catalytic activity"/>
    <property type="evidence" value="ECO:0007669"/>
    <property type="project" value="InterPro"/>
</dbReference>
<sequence length="268" mass="30112">MKVKINGLEIDYNFYQRESTPIVAFVHGFPFNQKMWNPQVELLKDKCSVLTYDIRGLGKSEVGDGQYMFENLVDDFIELLRVLKIEKVIACGLSMGGYVILRAYEKQPSLFHSLILCDTRAEADGNEAKLRRSQMLHILKFHGKEKFADEFIKTVLSPKTFESKKDVVDFVKNMILENDEKGIAGNLIALATRTDTSDVLSKIDVPVLIIVGEDDALTPPSLAQSIQSKIKTSEIAIIPDAGHLSNIENTDAFNEKILKFLGKICQIL</sequence>
<dbReference type="Pfam" id="PF00561">
    <property type="entry name" value="Abhydrolase_1"/>
    <property type="match status" value="1"/>
</dbReference>
<dbReference type="EMBL" id="CZVW01000014">
    <property type="protein sequence ID" value="CUT03025.1"/>
    <property type="molecule type" value="Genomic_DNA"/>
</dbReference>
<dbReference type="PANTHER" id="PTHR43798">
    <property type="entry name" value="MONOACYLGLYCEROL LIPASE"/>
    <property type="match status" value="1"/>
</dbReference>
<dbReference type="Gene3D" id="3.40.50.1820">
    <property type="entry name" value="alpha/beta hydrolase"/>
    <property type="match status" value="1"/>
</dbReference>
<dbReference type="RefSeq" id="WP_092350268.1">
    <property type="nucleotide sequence ID" value="NZ_CZVW01000014.1"/>
</dbReference>
<evidence type="ECO:0000313" key="2">
    <source>
        <dbReference type="EMBL" id="CUT03025.1"/>
    </source>
</evidence>
<dbReference type="OrthoDB" id="9804723at2"/>
<reference evidence="3" key="1">
    <citation type="submission" date="2015-11" db="EMBL/GenBank/DDBJ databases">
        <authorList>
            <person name="Varghese N."/>
        </authorList>
    </citation>
    <scope>NUCLEOTIDE SEQUENCE [LARGE SCALE GENOMIC DNA]</scope>
    <source>
        <strain evidence="3">JGI-23</strain>
    </source>
</reference>
<evidence type="ECO:0000259" key="1">
    <source>
        <dbReference type="Pfam" id="PF00561"/>
    </source>
</evidence>
<gene>
    <name evidence="2" type="ORF">JGI23_01390</name>
</gene>
<dbReference type="InterPro" id="IPR029058">
    <property type="entry name" value="AB_hydrolase_fold"/>
</dbReference>
<dbReference type="AlphaFoldDB" id="A0A0P1NVG7"/>
<feature type="domain" description="AB hydrolase-1" evidence="1">
    <location>
        <begin position="21"/>
        <end position="249"/>
    </location>
</feature>
<dbReference type="InterPro" id="IPR000639">
    <property type="entry name" value="Epox_hydrolase-like"/>
</dbReference>
<proteinExistence type="predicted"/>
<protein>
    <submittedName>
        <fullName evidence="2">Pimeloyl-ACP methyl ester carboxylesterase</fullName>
    </submittedName>
</protein>
<dbReference type="InterPro" id="IPR050266">
    <property type="entry name" value="AB_hydrolase_sf"/>
</dbReference>
<evidence type="ECO:0000313" key="3">
    <source>
        <dbReference type="Proteomes" id="UP000199197"/>
    </source>
</evidence>
<dbReference type="SUPFAM" id="SSF53474">
    <property type="entry name" value="alpha/beta-Hydrolases"/>
    <property type="match status" value="1"/>
</dbReference>
<keyword evidence="3" id="KW-1185">Reference proteome</keyword>
<dbReference type="PRINTS" id="PR00412">
    <property type="entry name" value="EPOXHYDRLASE"/>
</dbReference>